<evidence type="ECO:0000256" key="7">
    <source>
        <dbReference type="SAM" id="Coils"/>
    </source>
</evidence>
<dbReference type="Gene3D" id="1.20.120.2010">
    <property type="entry name" value="NAB conserved domain 2"/>
    <property type="match status" value="1"/>
</dbReference>
<evidence type="ECO:0000256" key="4">
    <source>
        <dbReference type="ARBA" id="ARBA00023015"/>
    </source>
</evidence>
<feature type="region of interest" description="Disordered" evidence="8">
    <location>
        <begin position="86"/>
        <end position="124"/>
    </location>
</feature>
<organism evidence="11 12">
    <name type="scientific">Elysia marginata</name>
    <dbReference type="NCBI Taxonomy" id="1093978"/>
    <lineage>
        <taxon>Eukaryota</taxon>
        <taxon>Metazoa</taxon>
        <taxon>Spiralia</taxon>
        <taxon>Lophotrochozoa</taxon>
        <taxon>Mollusca</taxon>
        <taxon>Gastropoda</taxon>
        <taxon>Heterobranchia</taxon>
        <taxon>Euthyneura</taxon>
        <taxon>Panpulmonata</taxon>
        <taxon>Sacoglossa</taxon>
        <taxon>Placobranchoidea</taxon>
        <taxon>Plakobranchidae</taxon>
        <taxon>Elysia</taxon>
    </lineage>
</organism>
<comment type="caution">
    <text evidence="11">The sequence shown here is derived from an EMBL/GenBank/DDBJ whole genome shotgun (WGS) entry which is preliminary data.</text>
</comment>
<sequence length="1056" mass="111220">MAQRSWVRASAEHSPGLYWLGGDDVQQLCEAGEDEFLEIMALVGMASKPLHVRRLQKALQEWLANPTAFDVPKKFPTLVMSMVGGGGASSGGRPGSTPSPMSSTEASLSPAHSMTSSQIESQQQNLLVKPNGSTSNALTTSITHTTSTNHSVGSNHGGGAKLTADQQLQQMSAQVLNSNLSINCSTSARLTSSPSGNIMASLGSDQSPPWALQTRGPTPLEAAASLVSGGRRGRGQFQGNVNGSSSEQPSPPDSPQEFKDVIKDGVYNPNDAAYIPTVSHPALMDHQISAIAAAAAILARDLPPIEPKSLPKKQNSKDITTVMMMSSDDPNRLDAMRKYAAIYGRFDSKRKNHRPMSLHEISVNEAAAQLCNHFPALLTRREELFPLARQVVRDSGYQYSKGHSRAAEVLVQPKLEPLDQQMSTSAPGVGQASHLPTFLTGHGPAVTSPEEDAYNELQNELAHITLSLSEMDKEQARIRAALRVLLEANDLEQVRGLTAEMDVLNDRQEALAKRRQRVVTAMSRYKKGGTKASGGFDRLTHTIKQQSSKQGHKKNFGNNLNNNDNIKVSNSNTSIYGINLSMNSNGNSGVYSNNNNNNFGAISNLHGISSTTASINANTGDTEAAASNNPLNTLYLAAMQNQRDSLFEEGLRIATQYGMSDFAKELIGMKSQSKVLGSDDSGISVGVSTSAGVLSQSSSTVGNVSTTPSASLVSSSSSSSAASPAVTAVSSDSISASSSEYLSPATGCRIHTPPSATASPSVSTINVSATPLSSSSASLLFPSSVTVISPKQSKSTKTSKRSLDNPSPCASPCPQSTKSSKLSHSVDAAPSPTSSATSHSPPSSSGTPATSTKAQTAQEPDKANATVATTTTTTTSQNQGSTSTTTTTVTTKAGQVVEIEPRRSSRRRNGEPDYYLINGGEKRFRANSSGSTSGSGSGSNQGGVGSSPSGRRGSSSDRRKSAASADGAVSISSPSKPYTLDPCINNNVNNNNNNNNSNNNNASKGSGKNNKGNNSIDNSAIKLDISEIRFRNPAAEIHKVRMGFQQRFEPLDKDKR</sequence>
<feature type="compositionally biased region" description="Gly residues" evidence="8">
    <location>
        <begin position="933"/>
        <end position="945"/>
    </location>
</feature>
<accession>A0AAV4EV43</accession>
<feature type="compositionally biased region" description="Polar residues" evidence="8">
    <location>
        <begin position="104"/>
        <end position="124"/>
    </location>
</feature>
<dbReference type="InterPro" id="IPR006988">
    <property type="entry name" value="Nab_N"/>
</dbReference>
<feature type="region of interest" description="Disordered" evidence="8">
    <location>
        <begin position="230"/>
        <end position="258"/>
    </location>
</feature>
<evidence type="ECO:0000256" key="6">
    <source>
        <dbReference type="ARBA" id="ARBA00023242"/>
    </source>
</evidence>
<feature type="coiled-coil region" evidence="7">
    <location>
        <begin position="454"/>
        <end position="514"/>
    </location>
</feature>
<dbReference type="EMBL" id="BMAT01007427">
    <property type="protein sequence ID" value="GFR64026.1"/>
    <property type="molecule type" value="Genomic_DNA"/>
</dbReference>
<evidence type="ECO:0000256" key="8">
    <source>
        <dbReference type="SAM" id="MobiDB-lite"/>
    </source>
</evidence>
<feature type="compositionally biased region" description="Basic and acidic residues" evidence="8">
    <location>
        <begin position="899"/>
        <end position="911"/>
    </location>
</feature>
<dbReference type="PANTHER" id="PTHR12623">
    <property type="entry name" value="NGFI-A BINDING PROTEIN"/>
    <property type="match status" value="1"/>
</dbReference>
<evidence type="ECO:0000259" key="10">
    <source>
        <dbReference type="Pfam" id="PF04905"/>
    </source>
</evidence>
<feature type="compositionally biased region" description="Low complexity" evidence="8">
    <location>
        <begin position="556"/>
        <end position="565"/>
    </location>
</feature>
<evidence type="ECO:0000256" key="1">
    <source>
        <dbReference type="ARBA" id="ARBA00004123"/>
    </source>
</evidence>
<evidence type="ECO:0000256" key="3">
    <source>
        <dbReference type="ARBA" id="ARBA00022491"/>
    </source>
</evidence>
<evidence type="ECO:0000313" key="12">
    <source>
        <dbReference type="Proteomes" id="UP000762676"/>
    </source>
</evidence>
<feature type="domain" description="Nab N-terminal" evidence="9">
    <location>
        <begin position="21"/>
        <end position="70"/>
    </location>
</feature>
<dbReference type="PANTHER" id="PTHR12623:SF10">
    <property type="entry name" value="NGFI-A-BINDING PROTEIN HOMOLOG"/>
    <property type="match status" value="1"/>
</dbReference>
<protein>
    <submittedName>
        <fullName evidence="11">NGFI-A-binding protein-like protein</fullName>
    </submittedName>
</protein>
<keyword evidence="3" id="KW-0678">Repressor</keyword>
<proteinExistence type="inferred from homology"/>
<feature type="compositionally biased region" description="Polar residues" evidence="8">
    <location>
        <begin position="813"/>
        <end position="823"/>
    </location>
</feature>
<keyword evidence="12" id="KW-1185">Reference proteome</keyword>
<dbReference type="Pfam" id="PF04904">
    <property type="entry name" value="SAM_NCD1"/>
    <property type="match status" value="1"/>
</dbReference>
<dbReference type="Proteomes" id="UP000762676">
    <property type="component" value="Unassembled WGS sequence"/>
</dbReference>
<feature type="region of interest" description="Disordered" evidence="8">
    <location>
        <begin position="422"/>
        <end position="449"/>
    </location>
</feature>
<feature type="region of interest" description="Disordered" evidence="8">
    <location>
        <begin position="788"/>
        <end position="1015"/>
    </location>
</feature>
<feature type="compositionally biased region" description="Low complexity" evidence="8">
    <location>
        <begin position="704"/>
        <end position="718"/>
    </location>
</feature>
<feature type="region of interest" description="Disordered" evidence="8">
    <location>
        <begin position="544"/>
        <end position="565"/>
    </location>
</feature>
<dbReference type="GO" id="GO:0005634">
    <property type="term" value="C:nucleus"/>
    <property type="evidence" value="ECO:0007669"/>
    <property type="project" value="UniProtKB-SubCell"/>
</dbReference>
<evidence type="ECO:0000256" key="2">
    <source>
        <dbReference type="ARBA" id="ARBA00008864"/>
    </source>
</evidence>
<evidence type="ECO:0000259" key="9">
    <source>
        <dbReference type="Pfam" id="PF04904"/>
    </source>
</evidence>
<evidence type="ECO:0000256" key="5">
    <source>
        <dbReference type="ARBA" id="ARBA00023163"/>
    </source>
</evidence>
<keyword evidence="7" id="KW-0175">Coiled coil</keyword>
<feature type="compositionally biased region" description="Low complexity" evidence="8">
    <location>
        <begin position="828"/>
        <end position="854"/>
    </location>
</feature>
<dbReference type="InterPro" id="IPR038398">
    <property type="entry name" value="NCD2_sf"/>
</dbReference>
<comment type="subcellular location">
    <subcellularLocation>
        <location evidence="1">Nucleus</location>
    </subcellularLocation>
</comment>
<feature type="region of interest" description="Disordered" evidence="8">
    <location>
        <begin position="697"/>
        <end position="718"/>
    </location>
</feature>
<reference evidence="11 12" key="1">
    <citation type="journal article" date="2021" name="Elife">
        <title>Chloroplast acquisition without the gene transfer in kleptoplastic sea slugs, Plakobranchus ocellatus.</title>
        <authorList>
            <person name="Maeda T."/>
            <person name="Takahashi S."/>
            <person name="Yoshida T."/>
            <person name="Shimamura S."/>
            <person name="Takaki Y."/>
            <person name="Nagai Y."/>
            <person name="Toyoda A."/>
            <person name="Suzuki Y."/>
            <person name="Arimoto A."/>
            <person name="Ishii H."/>
            <person name="Satoh N."/>
            <person name="Nishiyama T."/>
            <person name="Hasebe M."/>
            <person name="Maruyama T."/>
            <person name="Minagawa J."/>
            <person name="Obokata J."/>
            <person name="Shigenobu S."/>
        </authorList>
    </citation>
    <scope>NUCLEOTIDE SEQUENCE [LARGE SCALE GENOMIC DNA]</scope>
</reference>
<feature type="domain" description="NAB co-repressor" evidence="10">
    <location>
        <begin position="283"/>
        <end position="405"/>
    </location>
</feature>
<dbReference type="InterPro" id="IPR006989">
    <property type="entry name" value="NAB_co-repressor_dom"/>
</dbReference>
<feature type="compositionally biased region" description="Low complexity" evidence="8">
    <location>
        <begin position="985"/>
        <end position="1014"/>
    </location>
</feature>
<gene>
    <name evidence="11" type="ORF">ElyMa_003621000</name>
</gene>
<feature type="compositionally biased region" description="Low complexity" evidence="8">
    <location>
        <begin position="863"/>
        <end position="897"/>
    </location>
</feature>
<dbReference type="Pfam" id="PF04905">
    <property type="entry name" value="NCD2"/>
    <property type="match status" value="1"/>
</dbReference>
<dbReference type="AlphaFoldDB" id="A0AAV4EV43"/>
<dbReference type="GO" id="GO:0045892">
    <property type="term" value="P:negative regulation of DNA-templated transcription"/>
    <property type="evidence" value="ECO:0007669"/>
    <property type="project" value="InterPro"/>
</dbReference>
<dbReference type="GO" id="GO:0003712">
    <property type="term" value="F:transcription coregulator activity"/>
    <property type="evidence" value="ECO:0007669"/>
    <property type="project" value="InterPro"/>
</dbReference>
<name>A0AAV4EV43_9GAST</name>
<keyword evidence="5" id="KW-0804">Transcription</keyword>
<comment type="similarity">
    <text evidence="2">Belongs to the NAB family.</text>
</comment>
<dbReference type="InterPro" id="IPR039040">
    <property type="entry name" value="NAB_fam"/>
</dbReference>
<keyword evidence="6" id="KW-0539">Nucleus</keyword>
<evidence type="ECO:0000313" key="11">
    <source>
        <dbReference type="EMBL" id="GFR64026.1"/>
    </source>
</evidence>
<keyword evidence="4" id="KW-0805">Transcription regulation</keyword>